<accession>A0AA92C5E6</accession>
<dbReference type="RefSeq" id="WP_116493660.1">
    <property type="nucleotide sequence ID" value="NZ_QDFR01000001.1"/>
</dbReference>
<comment type="caution">
    <text evidence="1">The sequence shown here is derived from an EMBL/GenBank/DDBJ whole genome shotgun (WGS) entry which is preliminary data.</text>
</comment>
<dbReference type="EMBL" id="QDFR01000001">
    <property type="protein sequence ID" value="PVE56293.1"/>
    <property type="molecule type" value="Genomic_DNA"/>
</dbReference>
<proteinExistence type="predicted"/>
<dbReference type="Proteomes" id="UP000244335">
    <property type="component" value="Unassembled WGS sequence"/>
</dbReference>
<sequence>MTEAKETLIARVAVPQSKDDPTIVTFEEIPLPPRELWEELSNEEPAQLEANELTASKAITLPEADDLPPVAALEFVNSAHQQEVPLKHPFKWKGRVVDVVTVKRLTLGQVDIFVRRAAKTSFSTFDIYAEMTGLPADVLRGLVDEDGDAVVDVAYDFLPRPLKAETASTAT</sequence>
<evidence type="ECO:0000313" key="1">
    <source>
        <dbReference type="EMBL" id="PVE56293.1"/>
    </source>
</evidence>
<organism evidence="1 2">
    <name type="scientific">Rhizobium rhizogenes</name>
    <name type="common">Agrobacterium rhizogenes</name>
    <dbReference type="NCBI Taxonomy" id="359"/>
    <lineage>
        <taxon>Bacteria</taxon>
        <taxon>Pseudomonadati</taxon>
        <taxon>Pseudomonadota</taxon>
        <taxon>Alphaproteobacteria</taxon>
        <taxon>Hyphomicrobiales</taxon>
        <taxon>Rhizobiaceae</taxon>
        <taxon>Rhizobium/Agrobacterium group</taxon>
        <taxon>Rhizobium</taxon>
    </lineage>
</organism>
<dbReference type="AlphaFoldDB" id="A0AA92C5E6"/>
<name>A0AA92C5E6_RHIRH</name>
<gene>
    <name evidence="1" type="ORF">DC430_00315</name>
</gene>
<reference evidence="1 2" key="1">
    <citation type="submission" date="2018-04" db="EMBL/GenBank/DDBJ databases">
        <authorList>
            <person name="Hagen T."/>
        </authorList>
    </citation>
    <scope>NUCLEOTIDE SEQUENCE [LARGE SCALE GENOMIC DNA]</scope>
    <source>
        <strain evidence="1 2">TPD7009</strain>
    </source>
</reference>
<evidence type="ECO:0008006" key="3">
    <source>
        <dbReference type="Google" id="ProtNLM"/>
    </source>
</evidence>
<protein>
    <recommendedName>
        <fullName evidence="3">Phage tail assembly protein</fullName>
    </recommendedName>
</protein>
<evidence type="ECO:0000313" key="2">
    <source>
        <dbReference type="Proteomes" id="UP000244335"/>
    </source>
</evidence>